<dbReference type="PANTHER" id="PTHR33678:SF2">
    <property type="match status" value="1"/>
</dbReference>
<evidence type="ECO:0000313" key="3">
    <source>
        <dbReference type="EMBL" id="EIM64654.1"/>
    </source>
</evidence>
<feature type="compositionally biased region" description="Basic and acidic residues" evidence="1">
    <location>
        <begin position="61"/>
        <end position="92"/>
    </location>
</feature>
<proteinExistence type="predicted"/>
<name>I5B591_9BACT</name>
<sequence>MHQIDGQTIDLQADSQPYISIPESEYLELRNQVGYWKAMHQKALLREEGLKQEIKEKDGQIRDLKNRLFGKKTEKRPSKTEKANPKSNENKRPPGQQPGSEGHGLTERPDLPVVYEQACFPQNPVCPCCGLPYTLDGSSGPETQIIEVDVKAYTRRIVRQTGTKICSCKGVPQTITAPMPPKLMPKSPYGISIWADVLLNKFRYCQPTNRLLNHYEELGLPISAGTISGGLNNLKELFEPICNRLYLQQMTEDRFHQDESSWKVFEEIEGKIGNKWWLWVSRSESVVYFLIAPGRGADIPISYFKNTRKGKIIVVCDRYSAYKSLANKMPFIILAFCWAHVRRDFLDAARKYPELEEWAFCWIEKIAQLYHINNLRCAAFDKALPVQWQSESFKKRHESVINKMNEMTQDRDAFIESHNPDDPNSTLLSNAKYKILKSLKNHWDGLSVFVEHPEVPMDNNKGENAIRNPVTGRRNFYGSASVWSAQLAAMMFSLFKTLELWGLNCHHWLNSYLNACALNHGKAPEQLSRFLPWEMDKARLEKLSKPIDTS</sequence>
<dbReference type="EMBL" id="CM001488">
    <property type="protein sequence ID" value="EIM64654.1"/>
    <property type="molecule type" value="Genomic_DNA"/>
</dbReference>
<dbReference type="STRING" id="879212.DespoDRAFT_02835"/>
<keyword evidence="4" id="KW-1185">Reference proteome</keyword>
<evidence type="ECO:0000313" key="4">
    <source>
        <dbReference type="Proteomes" id="UP000005778"/>
    </source>
</evidence>
<protein>
    <submittedName>
        <fullName evidence="3">Transposase IS66 family</fullName>
    </submittedName>
</protein>
<evidence type="ECO:0000259" key="2">
    <source>
        <dbReference type="Pfam" id="PF03050"/>
    </source>
</evidence>
<evidence type="ECO:0000256" key="1">
    <source>
        <dbReference type="SAM" id="MobiDB-lite"/>
    </source>
</evidence>
<dbReference type="InterPro" id="IPR052344">
    <property type="entry name" value="Transposase-related"/>
</dbReference>
<dbReference type="NCBIfam" id="NF033517">
    <property type="entry name" value="transpos_IS66"/>
    <property type="match status" value="1"/>
</dbReference>
<dbReference type="Proteomes" id="UP000005778">
    <property type="component" value="Chromosome"/>
</dbReference>
<organism evidence="3 4">
    <name type="scientific">Desulfobacter postgatei 2ac9</name>
    <dbReference type="NCBI Taxonomy" id="879212"/>
    <lineage>
        <taxon>Bacteria</taxon>
        <taxon>Pseudomonadati</taxon>
        <taxon>Thermodesulfobacteriota</taxon>
        <taxon>Desulfobacteria</taxon>
        <taxon>Desulfobacterales</taxon>
        <taxon>Desulfobacteraceae</taxon>
        <taxon>Desulfobacter</taxon>
    </lineage>
</organism>
<dbReference type="InterPro" id="IPR004291">
    <property type="entry name" value="Transposase_IS66_central"/>
</dbReference>
<dbReference type="RefSeq" id="WP_004074253.1">
    <property type="nucleotide sequence ID" value="NZ_CM001488.1"/>
</dbReference>
<dbReference type="PANTHER" id="PTHR33678">
    <property type="entry name" value="BLL1576 PROTEIN"/>
    <property type="match status" value="1"/>
</dbReference>
<dbReference type="HOGENOM" id="CLU_023034_1_2_7"/>
<dbReference type="OrthoDB" id="9800877at2"/>
<dbReference type="Pfam" id="PF03050">
    <property type="entry name" value="DDE_Tnp_IS66"/>
    <property type="match status" value="1"/>
</dbReference>
<dbReference type="eggNOG" id="COG4974">
    <property type="taxonomic scope" value="Bacteria"/>
</dbReference>
<reference evidence="3 4" key="1">
    <citation type="submission" date="2011-09" db="EMBL/GenBank/DDBJ databases">
        <authorList>
            <consortium name="US DOE Joint Genome Institute (JGI-PGF)"/>
            <person name="Lucas S."/>
            <person name="Han J."/>
            <person name="Lapidus A."/>
            <person name="Cheng J.-F."/>
            <person name="Goodwin L."/>
            <person name="Pitluck S."/>
            <person name="Peters L."/>
            <person name="Land M.L."/>
            <person name="Hauser L."/>
            <person name="Orellana R."/>
            <person name="Lovley D."/>
            <person name="Woyke T.J."/>
        </authorList>
    </citation>
    <scope>NUCLEOTIDE SEQUENCE [LARGE SCALE GENOMIC DNA]</scope>
    <source>
        <strain evidence="3 4">2ac9</strain>
    </source>
</reference>
<feature type="domain" description="Transposase IS66 central" evidence="2">
    <location>
        <begin position="187"/>
        <end position="486"/>
    </location>
</feature>
<gene>
    <name evidence="3" type="ORF">DespoDRAFT_02835</name>
</gene>
<reference evidence="3 4" key="2">
    <citation type="submission" date="2012-02" db="EMBL/GenBank/DDBJ databases">
        <title>Improved High-Quality Draft sequence of Desulfobacter postgatei 2ac9.</title>
        <authorList>
            <consortium name="US DOE Joint Genome Institute"/>
            <person name="Lucas S."/>
            <person name="Han J."/>
            <person name="Lapidus A."/>
            <person name="Cheng J.-F."/>
            <person name="Goodwin L."/>
            <person name="Pitluck S."/>
            <person name="Peters L."/>
            <person name="Ovchinnikova G."/>
            <person name="Held B."/>
            <person name="Detter J.C."/>
            <person name="Han C."/>
            <person name="Tapia R."/>
            <person name="Land M."/>
            <person name="Hauser L."/>
            <person name="Kyrpides N."/>
            <person name="Ivanova N."/>
            <person name="Pagani I."/>
            <person name="Orellana R."/>
            <person name="Lovley D."/>
            <person name="Woyke T."/>
        </authorList>
    </citation>
    <scope>NUCLEOTIDE SEQUENCE [LARGE SCALE GENOMIC DNA]</scope>
    <source>
        <strain evidence="3 4">2ac9</strain>
    </source>
</reference>
<accession>I5B591</accession>
<dbReference type="AlphaFoldDB" id="I5B591"/>
<feature type="region of interest" description="Disordered" evidence="1">
    <location>
        <begin position="61"/>
        <end position="107"/>
    </location>
</feature>